<dbReference type="InterPro" id="IPR011051">
    <property type="entry name" value="RmlC_Cupin_sf"/>
</dbReference>
<dbReference type="Gene3D" id="2.60.120.10">
    <property type="entry name" value="Jelly Rolls"/>
    <property type="match status" value="1"/>
</dbReference>
<evidence type="ECO:0000313" key="3">
    <source>
        <dbReference type="Proteomes" id="UP000030104"/>
    </source>
</evidence>
<dbReference type="AlphaFoldDB" id="A0A0A2KV72"/>
<keyword evidence="3" id="KW-1185">Reference proteome</keyword>
<dbReference type="InterPro" id="IPR047142">
    <property type="entry name" value="OryJ/VirC-like"/>
</dbReference>
<feature type="domain" description="Cupin type-2" evidence="1">
    <location>
        <begin position="83"/>
        <end position="142"/>
    </location>
</feature>
<dbReference type="HOGENOM" id="CLU_096188_0_1_1"/>
<evidence type="ECO:0000259" key="1">
    <source>
        <dbReference type="Pfam" id="PF07883"/>
    </source>
</evidence>
<accession>A0A0A2KV72</accession>
<dbReference type="PANTHER" id="PTHR36156:SF3">
    <property type="entry name" value="CUPIN 2 CONSERVED BARREL DOMAIN-CONTAINING PROTEIN"/>
    <property type="match status" value="1"/>
</dbReference>
<dbReference type="Proteomes" id="UP000030104">
    <property type="component" value="Unassembled WGS sequence"/>
</dbReference>
<organism evidence="2 3">
    <name type="scientific">Penicillium italicum</name>
    <name type="common">Blue mold</name>
    <dbReference type="NCBI Taxonomy" id="40296"/>
    <lineage>
        <taxon>Eukaryota</taxon>
        <taxon>Fungi</taxon>
        <taxon>Dikarya</taxon>
        <taxon>Ascomycota</taxon>
        <taxon>Pezizomycotina</taxon>
        <taxon>Eurotiomycetes</taxon>
        <taxon>Eurotiomycetidae</taxon>
        <taxon>Eurotiales</taxon>
        <taxon>Aspergillaceae</taxon>
        <taxon>Penicillium</taxon>
    </lineage>
</organism>
<dbReference type="InterPro" id="IPR014710">
    <property type="entry name" value="RmlC-like_jellyroll"/>
</dbReference>
<comment type="caution">
    <text evidence="2">The sequence shown here is derived from an EMBL/GenBank/DDBJ whole genome shotgun (WGS) entry which is preliminary data.</text>
</comment>
<gene>
    <name evidence="2" type="ORF">PITC_027250</name>
</gene>
<dbReference type="Pfam" id="PF07883">
    <property type="entry name" value="Cupin_2"/>
    <property type="match status" value="1"/>
</dbReference>
<reference evidence="2 3" key="1">
    <citation type="journal article" date="2015" name="Mol. Plant Microbe Interact.">
        <title>Genome, transcriptome, and functional analyses of Penicillium expansum provide new insights into secondary metabolism and pathogenicity.</title>
        <authorList>
            <person name="Ballester A.R."/>
            <person name="Marcet-Houben M."/>
            <person name="Levin E."/>
            <person name="Sela N."/>
            <person name="Selma-Lazaro C."/>
            <person name="Carmona L."/>
            <person name="Wisniewski M."/>
            <person name="Droby S."/>
            <person name="Gonzalez-Candelas L."/>
            <person name="Gabaldon T."/>
        </authorList>
    </citation>
    <scope>NUCLEOTIDE SEQUENCE [LARGE SCALE GENOMIC DNA]</scope>
    <source>
        <strain evidence="2 3">PHI-1</strain>
    </source>
</reference>
<dbReference type="PANTHER" id="PTHR36156">
    <property type="entry name" value="SLR2101 PROTEIN"/>
    <property type="match status" value="1"/>
</dbReference>
<proteinExistence type="predicted"/>
<dbReference type="OMA" id="HAWRNCS"/>
<dbReference type="OrthoDB" id="5840532at2759"/>
<dbReference type="InterPro" id="IPR013096">
    <property type="entry name" value="Cupin_2"/>
</dbReference>
<sequence length="180" mass="19418">MSTELPSINRFITAHDQNGKAIFSTQVPESLPAKVVNGNPFRLAYTSNEFPAQLSENADIEKYQANLITPPGLAISTGTVCRIVDFPPAAESPMHRTVSLDYGVVLEGEIELSLDGGEKRVMKRGDVAIQRATNHAWKNITPNGGSARMLYVLTPCQPIKVEGLGVLGENVEGIDVEASK</sequence>
<evidence type="ECO:0000313" key="2">
    <source>
        <dbReference type="EMBL" id="KGO71712.1"/>
    </source>
</evidence>
<dbReference type="EMBL" id="JQGA01000918">
    <property type="protein sequence ID" value="KGO71712.1"/>
    <property type="molecule type" value="Genomic_DNA"/>
</dbReference>
<protein>
    <submittedName>
        <fullName evidence="2">Cupin 2, conserved barrel</fullName>
    </submittedName>
</protein>
<dbReference type="SUPFAM" id="SSF51182">
    <property type="entry name" value="RmlC-like cupins"/>
    <property type="match status" value="1"/>
</dbReference>
<dbReference type="STRING" id="40296.A0A0A2KV72"/>
<dbReference type="PhylomeDB" id="A0A0A2KV72"/>
<name>A0A0A2KV72_PENIT</name>
<dbReference type="CDD" id="cd02231">
    <property type="entry name" value="cupin_BLL6423-like"/>
    <property type="match status" value="1"/>
</dbReference>